<accession>A8N5K7</accession>
<dbReference type="VEuPathDB" id="FungiDB:CC1G_09312"/>
<dbReference type="HOGENOM" id="CLU_707909_0_0_1"/>
<dbReference type="OMA" id="DAIRICD"/>
<organism evidence="2 3">
    <name type="scientific">Coprinopsis cinerea (strain Okayama-7 / 130 / ATCC MYA-4618 / FGSC 9003)</name>
    <name type="common">Inky cap fungus</name>
    <name type="synonym">Hormographiella aspergillata</name>
    <dbReference type="NCBI Taxonomy" id="240176"/>
    <lineage>
        <taxon>Eukaryota</taxon>
        <taxon>Fungi</taxon>
        <taxon>Dikarya</taxon>
        <taxon>Basidiomycota</taxon>
        <taxon>Agaricomycotina</taxon>
        <taxon>Agaricomycetes</taxon>
        <taxon>Agaricomycetidae</taxon>
        <taxon>Agaricales</taxon>
        <taxon>Agaricineae</taxon>
        <taxon>Psathyrellaceae</taxon>
        <taxon>Coprinopsis</taxon>
    </lineage>
</organism>
<dbReference type="AlphaFoldDB" id="A8N5K7"/>
<sequence>MELPKGNRSSLPSWLMNTFKTLVDNHPLKLLLPSSARACPSSTTSVSPGLDSVSDSSTTCVESMEPASTKERIFAFDPFDPDQESIQSSLHGRTRHTPPVQSMHDPDVGLSQYHVSRTVRAESPVKPAVRPGPSFWSSPIWSKRIPSHSPTLVSRNPGPTPKHITSFDLSFSKPDFSNHASSSLAPAQDDPFAIEQLDSDYFSHIYATAGPCSSVIGVGFSDQGSEETSDAQADCLHTHPDLDDFSTVGFTWSKFDRNSIQAPPLPQRPIYRLDEEYIHSVFNLEDSVVQDFVSERMQPAADPSKDTAVQPEANRHASQPHSRPATPWINSSTWELMDNSFATGNARTPSPVASPVVKAAKPAFAPAPGIFISPLQTSSSSPSKVPALTK</sequence>
<feature type="compositionally biased region" description="Polar residues" evidence="1">
    <location>
        <begin position="40"/>
        <end position="57"/>
    </location>
</feature>
<dbReference type="OrthoDB" id="3060221at2759"/>
<dbReference type="RefSeq" id="XP_001830152.2">
    <property type="nucleotide sequence ID" value="XM_001830100.2"/>
</dbReference>
<reference evidence="2 3" key="1">
    <citation type="journal article" date="2010" name="Proc. Natl. Acad. Sci. U.S.A.">
        <title>Insights into evolution of multicellular fungi from the assembled chromosomes of the mushroom Coprinopsis cinerea (Coprinus cinereus).</title>
        <authorList>
            <person name="Stajich J.E."/>
            <person name="Wilke S.K."/>
            <person name="Ahren D."/>
            <person name="Au C.H."/>
            <person name="Birren B.W."/>
            <person name="Borodovsky M."/>
            <person name="Burns C."/>
            <person name="Canback B."/>
            <person name="Casselton L.A."/>
            <person name="Cheng C.K."/>
            <person name="Deng J."/>
            <person name="Dietrich F.S."/>
            <person name="Fargo D.C."/>
            <person name="Farman M.L."/>
            <person name="Gathman A.C."/>
            <person name="Goldberg J."/>
            <person name="Guigo R."/>
            <person name="Hoegger P.J."/>
            <person name="Hooker J.B."/>
            <person name="Huggins A."/>
            <person name="James T.Y."/>
            <person name="Kamada T."/>
            <person name="Kilaru S."/>
            <person name="Kodira C."/>
            <person name="Kues U."/>
            <person name="Kupfer D."/>
            <person name="Kwan H.S."/>
            <person name="Lomsadze A."/>
            <person name="Li W."/>
            <person name="Lilly W.W."/>
            <person name="Ma L.J."/>
            <person name="Mackey A.J."/>
            <person name="Manning G."/>
            <person name="Martin F."/>
            <person name="Muraguchi H."/>
            <person name="Natvig D.O."/>
            <person name="Palmerini H."/>
            <person name="Ramesh M.A."/>
            <person name="Rehmeyer C.J."/>
            <person name="Roe B.A."/>
            <person name="Shenoy N."/>
            <person name="Stanke M."/>
            <person name="Ter-Hovhannisyan V."/>
            <person name="Tunlid A."/>
            <person name="Velagapudi R."/>
            <person name="Vision T.J."/>
            <person name="Zeng Q."/>
            <person name="Zolan M.E."/>
            <person name="Pukkila P.J."/>
        </authorList>
    </citation>
    <scope>NUCLEOTIDE SEQUENCE [LARGE SCALE GENOMIC DNA]</scope>
    <source>
        <strain evidence="3">Okayama-7 / 130 / ATCC MYA-4618 / FGSC 9003</strain>
    </source>
</reference>
<proteinExistence type="predicted"/>
<dbReference type="Proteomes" id="UP000001861">
    <property type="component" value="Unassembled WGS sequence"/>
</dbReference>
<feature type="region of interest" description="Disordered" evidence="1">
    <location>
        <begin position="297"/>
        <end position="329"/>
    </location>
</feature>
<dbReference type="InParanoid" id="A8N5K7"/>
<feature type="region of interest" description="Disordered" evidence="1">
    <location>
        <begin position="84"/>
        <end position="107"/>
    </location>
</feature>
<feature type="region of interest" description="Disordered" evidence="1">
    <location>
        <begin position="37"/>
        <end position="57"/>
    </location>
</feature>
<dbReference type="GeneID" id="6006585"/>
<comment type="caution">
    <text evidence="2">The sequence shown here is derived from an EMBL/GenBank/DDBJ whole genome shotgun (WGS) entry which is preliminary data.</text>
</comment>
<evidence type="ECO:0000313" key="2">
    <source>
        <dbReference type="EMBL" id="EAU91630.2"/>
    </source>
</evidence>
<evidence type="ECO:0000313" key="3">
    <source>
        <dbReference type="Proteomes" id="UP000001861"/>
    </source>
</evidence>
<dbReference type="EMBL" id="AACS02000003">
    <property type="protein sequence ID" value="EAU91630.2"/>
    <property type="molecule type" value="Genomic_DNA"/>
</dbReference>
<gene>
    <name evidence="2" type="ORF">CC1G_09312</name>
</gene>
<keyword evidence="3" id="KW-1185">Reference proteome</keyword>
<protein>
    <submittedName>
        <fullName evidence="2">Uncharacterized protein</fullName>
    </submittedName>
</protein>
<evidence type="ECO:0000256" key="1">
    <source>
        <dbReference type="SAM" id="MobiDB-lite"/>
    </source>
</evidence>
<name>A8N5K7_COPC7</name>
<dbReference type="KEGG" id="cci:CC1G_09312"/>